<name>A0A2A6E6I1_TANFO</name>
<keyword evidence="3" id="KW-0378">Hydrolase</keyword>
<dbReference type="AlphaFoldDB" id="A0A2A6E6I1"/>
<keyword evidence="1" id="KW-0472">Membrane</keyword>
<dbReference type="PIRSF" id="PIRSF038896">
    <property type="entry name" value="NAPE-PLD"/>
    <property type="match status" value="1"/>
</dbReference>
<feature type="transmembrane region" description="Helical" evidence="1">
    <location>
        <begin position="9"/>
        <end position="30"/>
    </location>
</feature>
<dbReference type="SUPFAM" id="SSF56281">
    <property type="entry name" value="Metallo-hydrolase/oxidoreductase"/>
    <property type="match status" value="1"/>
</dbReference>
<evidence type="ECO:0000313" key="3">
    <source>
        <dbReference type="EMBL" id="PDP43007.1"/>
    </source>
</evidence>
<dbReference type="GO" id="GO:0008270">
    <property type="term" value="F:zinc ion binding"/>
    <property type="evidence" value="ECO:0007669"/>
    <property type="project" value="InterPro"/>
</dbReference>
<sequence length="367" mass="42212">MLRKILKRMLYTILILVAVIGIGAAIVLNLPSFGKVPSGKRLARIEQSPNYRNGEFRNLEETPQMTSRKSTWRTMYDFFFPDVKDLSPKKALPAVQTDLHSLPDNTMVWFGHSSYLLNVNNTKLLVDPVFHSASPFPFMVKPFEATYNYSSADMPDTIEVLIITHDHWDHLDYKVMKELKDRIGHVVCPLGVGAHFEYWGFDTAKITELDWNDETHIADLKLTCLPTRHFSGRGLKQRQSLWGSFTLETGTYTIYIGGDSGYGKHIAEIGKRFPNIDLALMENGQYNENWKHIHFLPADLRKALNDIGAKRYFTGHNSKFVLAQHPWYEPLNNVQAYAKEDSLNVITPKIGEVVFLDRNQTFDLWFR</sequence>
<dbReference type="RefSeq" id="WP_060828160.1">
    <property type="nucleotide sequence ID" value="NZ_CAUQHC010000025.1"/>
</dbReference>
<dbReference type="InterPro" id="IPR001279">
    <property type="entry name" value="Metallo-B-lactamas"/>
</dbReference>
<accession>A0A2A6E6I1</accession>
<dbReference type="Proteomes" id="UP000219259">
    <property type="component" value="Unassembled WGS sequence"/>
</dbReference>
<dbReference type="Gene3D" id="3.60.15.10">
    <property type="entry name" value="Ribonuclease Z/Hydroxyacylglutathione hydrolase-like"/>
    <property type="match status" value="1"/>
</dbReference>
<dbReference type="InterPro" id="IPR036866">
    <property type="entry name" value="RibonucZ/Hydroxyglut_hydro"/>
</dbReference>
<dbReference type="PANTHER" id="PTHR15032:SF4">
    <property type="entry name" value="N-ACYL-PHOSPHATIDYLETHANOLAMINE-HYDROLYZING PHOSPHOLIPASE D"/>
    <property type="match status" value="1"/>
</dbReference>
<gene>
    <name evidence="3" type="ORF">CLI86_10425</name>
</gene>
<keyword evidence="1" id="KW-0812">Transmembrane</keyword>
<feature type="domain" description="Metallo-beta-lactamase" evidence="2">
    <location>
        <begin position="123"/>
        <end position="316"/>
    </location>
</feature>
<evidence type="ECO:0000313" key="4">
    <source>
        <dbReference type="Proteomes" id="UP000219259"/>
    </source>
</evidence>
<organism evidence="3 4">
    <name type="scientific">Tannerella forsythia</name>
    <name type="common">Bacteroides forsythus</name>
    <dbReference type="NCBI Taxonomy" id="28112"/>
    <lineage>
        <taxon>Bacteria</taxon>
        <taxon>Pseudomonadati</taxon>
        <taxon>Bacteroidota</taxon>
        <taxon>Bacteroidia</taxon>
        <taxon>Bacteroidales</taxon>
        <taxon>Tannerellaceae</taxon>
        <taxon>Tannerella</taxon>
    </lineage>
</organism>
<reference evidence="3 4" key="1">
    <citation type="submission" date="2017-09" db="EMBL/GenBank/DDBJ databases">
        <title>Phase variable restriction modification systems are present in the genome sequences of periodontal pathogens Prevotella intermedia, Tannerella forsythia and Porphyromonas gingivalis.</title>
        <authorList>
            <person name="Haigh R.D."/>
            <person name="Crawford L."/>
            <person name="Ralph J."/>
            <person name="Wanford J."/>
            <person name="Vartoukian S.R."/>
            <person name="Hijazib K."/>
            <person name="Wade W."/>
            <person name="Oggioni M.R."/>
        </authorList>
    </citation>
    <scope>NUCLEOTIDE SEQUENCE [LARGE SCALE GENOMIC DNA]</scope>
    <source>
        <strain evidence="3 4">WW11663</strain>
    </source>
</reference>
<dbReference type="PANTHER" id="PTHR15032">
    <property type="entry name" value="N-ACYL-PHOSPHATIDYLETHANOLAMINE-HYDROLYZING PHOSPHOLIPASE D"/>
    <property type="match status" value="1"/>
</dbReference>
<comment type="caution">
    <text evidence="3">The sequence shown here is derived from an EMBL/GenBank/DDBJ whole genome shotgun (WGS) entry which is preliminary data.</text>
</comment>
<keyword evidence="1" id="KW-1133">Transmembrane helix</keyword>
<dbReference type="GO" id="GO:0070290">
    <property type="term" value="F:N-acylphosphatidylethanolamine-specific phospholipase D activity"/>
    <property type="evidence" value="ECO:0007669"/>
    <property type="project" value="InterPro"/>
</dbReference>
<dbReference type="Pfam" id="PF12706">
    <property type="entry name" value="Lactamase_B_2"/>
    <property type="match status" value="1"/>
</dbReference>
<evidence type="ECO:0000259" key="2">
    <source>
        <dbReference type="Pfam" id="PF12706"/>
    </source>
</evidence>
<protein>
    <submittedName>
        <fullName evidence="3">MBL fold metallo-hydrolase</fullName>
    </submittedName>
</protein>
<evidence type="ECO:0000256" key="1">
    <source>
        <dbReference type="SAM" id="Phobius"/>
    </source>
</evidence>
<dbReference type="InterPro" id="IPR024884">
    <property type="entry name" value="NAPE-PLD"/>
</dbReference>
<dbReference type="EMBL" id="NSLJ01000030">
    <property type="protein sequence ID" value="PDP43007.1"/>
    <property type="molecule type" value="Genomic_DNA"/>
</dbReference>
<dbReference type="GO" id="GO:0005737">
    <property type="term" value="C:cytoplasm"/>
    <property type="evidence" value="ECO:0007669"/>
    <property type="project" value="TreeGrafter"/>
</dbReference>
<proteinExistence type="predicted"/>